<evidence type="ECO:0000259" key="5">
    <source>
        <dbReference type="Pfam" id="PF02875"/>
    </source>
</evidence>
<evidence type="ECO:0000259" key="6">
    <source>
        <dbReference type="Pfam" id="PF08245"/>
    </source>
</evidence>
<dbReference type="AlphaFoldDB" id="A0A9D1SI32"/>
<dbReference type="GO" id="GO:0016881">
    <property type="term" value="F:acid-amino acid ligase activity"/>
    <property type="evidence" value="ECO:0007669"/>
    <property type="project" value="InterPro"/>
</dbReference>
<dbReference type="SUPFAM" id="SSF53244">
    <property type="entry name" value="MurD-like peptide ligases, peptide-binding domain"/>
    <property type="match status" value="1"/>
</dbReference>
<dbReference type="Gene3D" id="3.90.190.20">
    <property type="entry name" value="Mur ligase, C-terminal domain"/>
    <property type="match status" value="1"/>
</dbReference>
<keyword evidence="2" id="KW-0547">Nucleotide-binding</keyword>
<dbReference type="Proteomes" id="UP000824094">
    <property type="component" value="Unassembled WGS sequence"/>
</dbReference>
<keyword evidence="1 7" id="KW-0436">Ligase</keyword>
<name>A0A9D1SI32_9FIRM</name>
<feature type="transmembrane region" description="Helical" evidence="4">
    <location>
        <begin position="41"/>
        <end position="59"/>
    </location>
</feature>
<evidence type="ECO:0000256" key="3">
    <source>
        <dbReference type="ARBA" id="ARBA00022840"/>
    </source>
</evidence>
<feature type="domain" description="Mur ligase central" evidence="6">
    <location>
        <begin position="176"/>
        <end position="369"/>
    </location>
</feature>
<sequence>MIEMVAGLLIVSAVTGGVCAFTGAICTAGRVQRQNYYPGRFSEWAVCLTLAAAACTALVGLYGEIWGIILPIAVNLTGIAVYAVKYSVSRAKFVFTGRGKRLLIVWAALQFTALVAIAIPGSTFKALFLSEFFAFSPLWLMLAAALTGPIERRRNAKYLKKEAAFYRNIPAIKIAVTGSFGKTTVKETLKYLLTGEYTVLATDGNKNTPFGVLECVKKYNGEQVIITEFGARRSGDIEELTSLFPPDYAIITGVTAQHIESFKTLENIVAEKFKLAKAVETKRLILNVDNAAALKESAKYPGSVTVGERGDFTVSHFRENAEGICFLMTFDGADKDITVGVKRRKRLIIKAPVHGRHNASNLAVAVAAAIKLGVSAQTIAEKLTSFKGVEHRFEVKRSGDVTIIDDGYNSNIDGVRHGVEALKRFSGRKVIAAQGISESGREKAEINTEVGKIVSDVADVVLVTGINSRYIIKGLKSVGFGGDIRRFGSFKALEKALPEILRSGDTVWFQNDVP</sequence>
<dbReference type="PANTHER" id="PTHR43024">
    <property type="entry name" value="UDP-N-ACETYLMURAMOYL-TRIPEPTIDE--D-ALANYL-D-ALANINE LIGASE"/>
    <property type="match status" value="1"/>
</dbReference>
<evidence type="ECO:0000256" key="4">
    <source>
        <dbReference type="SAM" id="Phobius"/>
    </source>
</evidence>
<reference evidence="7" key="2">
    <citation type="journal article" date="2021" name="PeerJ">
        <title>Extensive microbial diversity within the chicken gut microbiome revealed by metagenomics and culture.</title>
        <authorList>
            <person name="Gilroy R."/>
            <person name="Ravi A."/>
            <person name="Getino M."/>
            <person name="Pursley I."/>
            <person name="Horton D.L."/>
            <person name="Alikhan N.F."/>
            <person name="Baker D."/>
            <person name="Gharbi K."/>
            <person name="Hall N."/>
            <person name="Watson M."/>
            <person name="Adriaenssens E.M."/>
            <person name="Foster-Nyarko E."/>
            <person name="Jarju S."/>
            <person name="Secka A."/>
            <person name="Antonio M."/>
            <person name="Oren A."/>
            <person name="Chaudhuri R.R."/>
            <person name="La Ragione R."/>
            <person name="Hildebrand F."/>
            <person name="Pallen M.J."/>
        </authorList>
    </citation>
    <scope>NUCLEOTIDE SEQUENCE</scope>
    <source>
        <strain evidence="7">18911</strain>
    </source>
</reference>
<feature type="transmembrane region" description="Helical" evidence="4">
    <location>
        <begin position="132"/>
        <end position="150"/>
    </location>
</feature>
<evidence type="ECO:0000256" key="1">
    <source>
        <dbReference type="ARBA" id="ARBA00022598"/>
    </source>
</evidence>
<dbReference type="SUPFAM" id="SSF53623">
    <property type="entry name" value="MurD-like peptide ligases, catalytic domain"/>
    <property type="match status" value="1"/>
</dbReference>
<evidence type="ECO:0000313" key="7">
    <source>
        <dbReference type="EMBL" id="HIU60996.1"/>
    </source>
</evidence>
<gene>
    <name evidence="7" type="ORF">IAB05_06355</name>
</gene>
<dbReference type="InterPro" id="IPR036565">
    <property type="entry name" value="Mur-like_cat_sf"/>
</dbReference>
<dbReference type="Pfam" id="PF02875">
    <property type="entry name" value="Mur_ligase_C"/>
    <property type="match status" value="1"/>
</dbReference>
<dbReference type="InterPro" id="IPR051046">
    <property type="entry name" value="MurCDEF_CellWall_CoF430Synth"/>
</dbReference>
<dbReference type="InterPro" id="IPR004101">
    <property type="entry name" value="Mur_ligase_C"/>
</dbReference>
<keyword evidence="4" id="KW-1133">Transmembrane helix</keyword>
<evidence type="ECO:0000256" key="2">
    <source>
        <dbReference type="ARBA" id="ARBA00022741"/>
    </source>
</evidence>
<keyword evidence="4" id="KW-0812">Transmembrane</keyword>
<dbReference type="Gene3D" id="3.40.1190.10">
    <property type="entry name" value="Mur-like, catalytic domain"/>
    <property type="match status" value="1"/>
</dbReference>
<keyword evidence="3" id="KW-0067">ATP-binding</keyword>
<reference evidence="7" key="1">
    <citation type="submission" date="2020-10" db="EMBL/GenBank/DDBJ databases">
        <authorList>
            <person name="Gilroy R."/>
        </authorList>
    </citation>
    <scope>NUCLEOTIDE SEQUENCE</scope>
    <source>
        <strain evidence="7">18911</strain>
    </source>
</reference>
<protein>
    <submittedName>
        <fullName evidence="7">UDP-N-acetylmuramoyl-tripeptide--D-alanyl-D-alanine ligase</fullName>
    </submittedName>
</protein>
<dbReference type="GO" id="GO:0005524">
    <property type="term" value="F:ATP binding"/>
    <property type="evidence" value="ECO:0007669"/>
    <property type="project" value="UniProtKB-KW"/>
</dbReference>
<organism evidence="7 8">
    <name type="scientific">Candidatus Stercoripulliclostridium merdigallinarum</name>
    <dbReference type="NCBI Taxonomy" id="2840951"/>
    <lineage>
        <taxon>Bacteria</taxon>
        <taxon>Bacillati</taxon>
        <taxon>Bacillota</taxon>
        <taxon>Clostridia</taxon>
        <taxon>Eubacteriales</taxon>
        <taxon>Candidatus Stercoripulliclostridium</taxon>
    </lineage>
</organism>
<comment type="caution">
    <text evidence="7">The sequence shown here is derived from an EMBL/GenBank/DDBJ whole genome shotgun (WGS) entry which is preliminary data.</text>
</comment>
<feature type="transmembrane region" description="Helical" evidence="4">
    <location>
        <begin position="65"/>
        <end position="83"/>
    </location>
</feature>
<feature type="domain" description="Mur ligase C-terminal" evidence="5">
    <location>
        <begin position="391"/>
        <end position="507"/>
    </location>
</feature>
<feature type="transmembrane region" description="Helical" evidence="4">
    <location>
        <begin position="103"/>
        <end position="120"/>
    </location>
</feature>
<evidence type="ECO:0000313" key="8">
    <source>
        <dbReference type="Proteomes" id="UP000824094"/>
    </source>
</evidence>
<dbReference type="EMBL" id="DVNF01000186">
    <property type="protein sequence ID" value="HIU60996.1"/>
    <property type="molecule type" value="Genomic_DNA"/>
</dbReference>
<accession>A0A9D1SI32</accession>
<dbReference type="InterPro" id="IPR036615">
    <property type="entry name" value="Mur_ligase_C_dom_sf"/>
</dbReference>
<proteinExistence type="predicted"/>
<feature type="transmembrane region" description="Helical" evidence="4">
    <location>
        <begin position="6"/>
        <end position="29"/>
    </location>
</feature>
<dbReference type="InterPro" id="IPR013221">
    <property type="entry name" value="Mur_ligase_cen"/>
</dbReference>
<dbReference type="PANTHER" id="PTHR43024:SF1">
    <property type="entry name" value="UDP-N-ACETYLMURAMOYL-TRIPEPTIDE--D-ALANYL-D-ALANINE LIGASE"/>
    <property type="match status" value="1"/>
</dbReference>
<keyword evidence="4" id="KW-0472">Membrane</keyword>
<dbReference type="Pfam" id="PF08245">
    <property type="entry name" value="Mur_ligase_M"/>
    <property type="match status" value="1"/>
</dbReference>